<organism evidence="2 3">
    <name type="scientific">Glaciecola petra</name>
    <dbReference type="NCBI Taxonomy" id="3075602"/>
    <lineage>
        <taxon>Bacteria</taxon>
        <taxon>Pseudomonadati</taxon>
        <taxon>Pseudomonadota</taxon>
        <taxon>Gammaproteobacteria</taxon>
        <taxon>Alteromonadales</taxon>
        <taxon>Alteromonadaceae</taxon>
        <taxon>Glaciecola</taxon>
    </lineage>
</organism>
<feature type="chain" id="PRO_5047297719" evidence="1">
    <location>
        <begin position="30"/>
        <end position="286"/>
    </location>
</feature>
<dbReference type="Pfam" id="PF04338">
    <property type="entry name" value="DUF481"/>
    <property type="match status" value="1"/>
</dbReference>
<keyword evidence="1" id="KW-0732">Signal</keyword>
<reference evidence="2 3" key="1">
    <citation type="submission" date="2023-09" db="EMBL/GenBank/DDBJ databases">
        <authorList>
            <person name="Rey-Velasco X."/>
        </authorList>
    </citation>
    <scope>NUCLEOTIDE SEQUENCE [LARGE SCALE GENOMIC DNA]</scope>
    <source>
        <strain evidence="2 3">P117</strain>
    </source>
</reference>
<keyword evidence="3" id="KW-1185">Reference proteome</keyword>
<comment type="caution">
    <text evidence="2">The sequence shown here is derived from an EMBL/GenBank/DDBJ whole genome shotgun (WGS) entry which is preliminary data.</text>
</comment>
<evidence type="ECO:0000313" key="3">
    <source>
        <dbReference type="Proteomes" id="UP001253545"/>
    </source>
</evidence>
<dbReference type="Proteomes" id="UP001253545">
    <property type="component" value="Unassembled WGS sequence"/>
</dbReference>
<proteinExistence type="predicted"/>
<accession>A0ABU2ZM99</accession>
<dbReference type="RefSeq" id="WP_311367034.1">
    <property type="nucleotide sequence ID" value="NZ_JAVRHX010000001.1"/>
</dbReference>
<protein>
    <submittedName>
        <fullName evidence="2">DUF481 domain-containing protein</fullName>
    </submittedName>
</protein>
<dbReference type="InterPro" id="IPR007433">
    <property type="entry name" value="DUF481"/>
</dbReference>
<evidence type="ECO:0000256" key="1">
    <source>
        <dbReference type="SAM" id="SignalP"/>
    </source>
</evidence>
<evidence type="ECO:0000313" key="2">
    <source>
        <dbReference type="EMBL" id="MDT0593525.1"/>
    </source>
</evidence>
<feature type="signal peptide" evidence="1">
    <location>
        <begin position="1"/>
        <end position="29"/>
    </location>
</feature>
<name>A0ABU2ZM99_9ALTE</name>
<gene>
    <name evidence="2" type="ORF">RM552_01540</name>
</gene>
<dbReference type="EMBL" id="JAVRHX010000001">
    <property type="protein sequence ID" value="MDT0593525.1"/>
    <property type="molecule type" value="Genomic_DNA"/>
</dbReference>
<sequence length="286" mass="32966">MLKKTKTSLLAGLFAFMCMSIFCCGTLSAQQKASDFFKNPSKEKNILTSLFDRKNDNKKRKKDVKPFTLAGEAGLLTTTGNTETSIIKVAMESTHELKNWSNRYQSQFLQRTNTVIREGEKVDINTRRLEISAQLDYKLLKDSNRLFVYAEYDDNEFNRLRDQATLVLGWSQVMWQKDRSQFRYSIGPGYSHLLQDRTDTRIEEMIVRGTVYYNHIFRNDARFVQTVSAELGEVISKARTRSSLSAKVFDKLAMKFSVDLIYNDNVASQDSVLSTQTSVSMVYQFF</sequence>